<evidence type="ECO:0000313" key="7">
    <source>
        <dbReference type="Proteomes" id="UP001516023"/>
    </source>
</evidence>
<keyword evidence="7" id="KW-1185">Reference proteome</keyword>
<feature type="domain" description="XPA C-terminal" evidence="5">
    <location>
        <begin position="123"/>
        <end position="167"/>
    </location>
</feature>
<dbReference type="Proteomes" id="UP001516023">
    <property type="component" value="Unassembled WGS sequence"/>
</dbReference>
<protein>
    <recommendedName>
        <fullName evidence="5">XPA C-terminal domain-containing protein</fullName>
    </recommendedName>
</protein>
<dbReference type="CDD" id="cd21075">
    <property type="entry name" value="DBD_XPA-like"/>
    <property type="match status" value="1"/>
</dbReference>
<accession>A0ABD3PR95</accession>
<dbReference type="InterPro" id="IPR009061">
    <property type="entry name" value="DNA-bd_dom_put_sf"/>
</dbReference>
<proteinExistence type="predicted"/>
<keyword evidence="3" id="KW-0539">Nucleus</keyword>
<dbReference type="PANTHER" id="PTHR10142:SF0">
    <property type="entry name" value="DNA REPAIR PROTEIN COMPLEMENTING XP-A CELLS"/>
    <property type="match status" value="1"/>
</dbReference>
<evidence type="ECO:0000256" key="2">
    <source>
        <dbReference type="ARBA" id="ARBA00022833"/>
    </source>
</evidence>
<name>A0ABD3PR95_9STRA</name>
<dbReference type="Pfam" id="PF05181">
    <property type="entry name" value="XPA_C"/>
    <property type="match status" value="1"/>
</dbReference>
<dbReference type="EMBL" id="JABMIG020000129">
    <property type="protein sequence ID" value="KAL3790368.1"/>
    <property type="molecule type" value="Genomic_DNA"/>
</dbReference>
<gene>
    <name evidence="6" type="ORF">HJC23_002754</name>
</gene>
<sequence length="205" mass="23698">MFTLNPHGSNSSSSATSGWGGLKAQFYFFGKLATYFVALRLRFDNMSLTEEQKKRMEENPTDQESQHHNKKRKRNNDTGEGGNKKNSLEQMRVLAKKNDNESAHDSDGDDESLEDFEHNASEYITQTEAQRMYCVPLGTLAVCSYIKRDNPHKKGWSDMKLYLRSEVRRRARTRFGGKDGLIQERARRKENSLNKDLEDMKDVFC</sequence>
<comment type="subcellular location">
    <subcellularLocation>
        <location evidence="1">Nucleus</location>
    </subcellularLocation>
</comment>
<dbReference type="PANTHER" id="PTHR10142">
    <property type="entry name" value="DNA REPAIR PROTEIN COMPLEMENTING XP-A CELLS"/>
    <property type="match status" value="1"/>
</dbReference>
<organism evidence="6 7">
    <name type="scientific">Cyclotella cryptica</name>
    <dbReference type="NCBI Taxonomy" id="29204"/>
    <lineage>
        <taxon>Eukaryota</taxon>
        <taxon>Sar</taxon>
        <taxon>Stramenopiles</taxon>
        <taxon>Ochrophyta</taxon>
        <taxon>Bacillariophyta</taxon>
        <taxon>Coscinodiscophyceae</taxon>
        <taxon>Thalassiosirophycidae</taxon>
        <taxon>Stephanodiscales</taxon>
        <taxon>Stephanodiscaceae</taxon>
        <taxon>Cyclotella</taxon>
    </lineage>
</organism>
<dbReference type="Gene3D" id="3.90.530.10">
    <property type="entry name" value="XPA C-terminal domain"/>
    <property type="match status" value="1"/>
</dbReference>
<reference evidence="6 7" key="1">
    <citation type="journal article" date="2020" name="G3 (Bethesda)">
        <title>Improved Reference Genome for Cyclotella cryptica CCMP332, a Model for Cell Wall Morphogenesis, Salinity Adaptation, and Lipid Production in Diatoms (Bacillariophyta).</title>
        <authorList>
            <person name="Roberts W.R."/>
            <person name="Downey K.M."/>
            <person name="Ruck E.C."/>
            <person name="Traller J.C."/>
            <person name="Alverson A.J."/>
        </authorList>
    </citation>
    <scope>NUCLEOTIDE SEQUENCE [LARGE SCALE GENOMIC DNA]</scope>
    <source>
        <strain evidence="6 7">CCMP332</strain>
    </source>
</reference>
<evidence type="ECO:0000259" key="5">
    <source>
        <dbReference type="Pfam" id="PF05181"/>
    </source>
</evidence>
<evidence type="ECO:0000256" key="3">
    <source>
        <dbReference type="ARBA" id="ARBA00023242"/>
    </source>
</evidence>
<dbReference type="AlphaFoldDB" id="A0ABD3PR95"/>
<dbReference type="InterPro" id="IPR022656">
    <property type="entry name" value="XPA_C"/>
</dbReference>
<dbReference type="SUPFAM" id="SSF46955">
    <property type="entry name" value="Putative DNA-binding domain"/>
    <property type="match status" value="1"/>
</dbReference>
<feature type="region of interest" description="Disordered" evidence="4">
    <location>
        <begin position="52"/>
        <end position="88"/>
    </location>
</feature>
<keyword evidence="2" id="KW-0862">Zinc</keyword>
<comment type="caution">
    <text evidence="6">The sequence shown here is derived from an EMBL/GenBank/DDBJ whole genome shotgun (WGS) entry which is preliminary data.</text>
</comment>
<dbReference type="GO" id="GO:0005634">
    <property type="term" value="C:nucleus"/>
    <property type="evidence" value="ECO:0007669"/>
    <property type="project" value="UniProtKB-SubCell"/>
</dbReference>
<evidence type="ECO:0000256" key="4">
    <source>
        <dbReference type="SAM" id="MobiDB-lite"/>
    </source>
</evidence>
<dbReference type="InterPro" id="IPR000465">
    <property type="entry name" value="XPA/RAD14"/>
</dbReference>
<evidence type="ECO:0000256" key="1">
    <source>
        <dbReference type="ARBA" id="ARBA00004123"/>
    </source>
</evidence>
<evidence type="ECO:0000313" key="6">
    <source>
        <dbReference type="EMBL" id="KAL3790368.1"/>
    </source>
</evidence>
<dbReference type="InterPro" id="IPR037129">
    <property type="entry name" value="XPA_sf"/>
</dbReference>